<dbReference type="PANTHER" id="PTHR24020:SF84">
    <property type="entry name" value="VWFA DOMAIN-CONTAINING PROTEIN"/>
    <property type="match status" value="1"/>
</dbReference>
<evidence type="ECO:0000259" key="2">
    <source>
        <dbReference type="PROSITE" id="PS50948"/>
    </source>
</evidence>
<gene>
    <name evidence="3" type="ORF">LSH36_12g21097</name>
</gene>
<proteinExistence type="predicted"/>
<dbReference type="InterPro" id="IPR036465">
    <property type="entry name" value="vWFA_dom_sf"/>
</dbReference>
<protein>
    <submittedName>
        <fullName evidence="3">Uncharacterized protein</fullName>
    </submittedName>
</protein>
<accession>A0AAD9KDF1</accession>
<dbReference type="SMART" id="SM00473">
    <property type="entry name" value="PAN_AP"/>
    <property type="match status" value="4"/>
</dbReference>
<keyword evidence="4" id="KW-1185">Reference proteome</keyword>
<dbReference type="Pfam" id="PF14295">
    <property type="entry name" value="PAN_4"/>
    <property type="match status" value="1"/>
</dbReference>
<dbReference type="Gene3D" id="3.40.50.410">
    <property type="entry name" value="von Willebrand factor, type A domain"/>
    <property type="match status" value="1"/>
</dbReference>
<name>A0AAD9KDF1_9ANNE</name>
<dbReference type="Pfam" id="PF00024">
    <property type="entry name" value="PAN_1"/>
    <property type="match status" value="3"/>
</dbReference>
<dbReference type="EMBL" id="JAODUP010000012">
    <property type="protein sequence ID" value="KAK2169154.1"/>
    <property type="molecule type" value="Genomic_DNA"/>
</dbReference>
<feature type="domain" description="Apple" evidence="2">
    <location>
        <begin position="244"/>
        <end position="323"/>
    </location>
</feature>
<dbReference type="PROSITE" id="PS50948">
    <property type="entry name" value="PAN"/>
    <property type="match status" value="2"/>
</dbReference>
<reference evidence="3" key="1">
    <citation type="journal article" date="2023" name="Mol. Biol. Evol.">
        <title>Third-Generation Sequencing Reveals the Adaptive Role of the Epigenome in Three Deep-Sea Polychaetes.</title>
        <authorList>
            <person name="Perez M."/>
            <person name="Aroh O."/>
            <person name="Sun Y."/>
            <person name="Lan Y."/>
            <person name="Juniper S.K."/>
            <person name="Young C.R."/>
            <person name="Angers B."/>
            <person name="Qian P.Y."/>
        </authorList>
    </citation>
    <scope>NUCLEOTIDE SEQUENCE</scope>
    <source>
        <strain evidence="3">P08H-3</strain>
    </source>
</reference>
<evidence type="ECO:0000313" key="4">
    <source>
        <dbReference type="Proteomes" id="UP001208570"/>
    </source>
</evidence>
<dbReference type="PRINTS" id="PR00453">
    <property type="entry name" value="VWFADOMAIN"/>
</dbReference>
<dbReference type="Gene3D" id="3.50.4.10">
    <property type="entry name" value="Hepatocyte Growth Factor"/>
    <property type="match status" value="3"/>
</dbReference>
<dbReference type="PANTHER" id="PTHR24020">
    <property type="entry name" value="COLLAGEN ALPHA"/>
    <property type="match status" value="1"/>
</dbReference>
<sequence>MLAASVSVMLCLQLIRNYDTFQQYFCNLQDIRRDELTPPPHCRRPYCERGCYFVHNNPVPHSPYTERPDWTAVLDSTECNMVEYDGYFSMFGEHNSTTTDLLACAKSCKSDPDCEAIDYHKETKQCVKHDSKERREPNNCCVRFEKNCPLTDVETAILEAATDIDTLESQDMTACGMFEYREYSSRGGKDLGYVISATACADLCNKDHSCRAVDYRKNERKCYMHTNMKGKKHDTCCIRFEKVCPNGACRDKFEKIKGMISKYAERVDDVSTLAHCKEYCLADRNCRGFDFIERLSRCRTYRMDFVSSLTPFKYSDAYLRVVCTILKPGCHDVFEKIPDMVGNGRTVSGIHTVDKCKDHCLAMTSCVGFEFVRNKQHCSIHVKDFLTSLKENIDTDVYMRVKCSAVSEDDLNNFGCVMDIIFVVDSSGSIRDTNIDDNTDNWKKILNFIVRVIDLVLAKENADMRFAVVTFSNEARLDFDFKKYGSNYGAVIKAVLDLPFMGYSTNTTGGLLLAERELIAKGKGGNRPNARDLMILITDGENTGDPELLLPTAAKIRNESVSIMGVGVTYNINENEILSIISNSLYYFKANNFDVLSDVAIEIASSVCYD</sequence>
<dbReference type="InterPro" id="IPR003609">
    <property type="entry name" value="Pan_app"/>
</dbReference>
<dbReference type="PROSITE" id="PS50234">
    <property type="entry name" value="VWFA"/>
    <property type="match status" value="1"/>
</dbReference>
<evidence type="ECO:0000259" key="1">
    <source>
        <dbReference type="PROSITE" id="PS50234"/>
    </source>
</evidence>
<dbReference type="SUPFAM" id="SSF53300">
    <property type="entry name" value="vWA-like"/>
    <property type="match status" value="1"/>
</dbReference>
<evidence type="ECO:0000313" key="3">
    <source>
        <dbReference type="EMBL" id="KAK2169154.1"/>
    </source>
</evidence>
<comment type="caution">
    <text evidence="3">The sequence shown here is derived from an EMBL/GenBank/DDBJ whole genome shotgun (WGS) entry which is preliminary data.</text>
</comment>
<dbReference type="Proteomes" id="UP001208570">
    <property type="component" value="Unassembled WGS sequence"/>
</dbReference>
<feature type="domain" description="Apple" evidence="2">
    <location>
        <begin position="330"/>
        <end position="403"/>
    </location>
</feature>
<dbReference type="CDD" id="cd01450">
    <property type="entry name" value="vWFA_subfamily_ECM"/>
    <property type="match status" value="1"/>
</dbReference>
<feature type="domain" description="VWFA" evidence="1">
    <location>
        <begin position="419"/>
        <end position="607"/>
    </location>
</feature>
<dbReference type="InterPro" id="IPR050525">
    <property type="entry name" value="ECM_Assembly_Org"/>
</dbReference>
<dbReference type="InterPro" id="IPR002035">
    <property type="entry name" value="VWF_A"/>
</dbReference>
<dbReference type="SMART" id="SM00327">
    <property type="entry name" value="VWA"/>
    <property type="match status" value="1"/>
</dbReference>
<organism evidence="3 4">
    <name type="scientific">Paralvinella palmiformis</name>
    <dbReference type="NCBI Taxonomy" id="53620"/>
    <lineage>
        <taxon>Eukaryota</taxon>
        <taxon>Metazoa</taxon>
        <taxon>Spiralia</taxon>
        <taxon>Lophotrochozoa</taxon>
        <taxon>Annelida</taxon>
        <taxon>Polychaeta</taxon>
        <taxon>Sedentaria</taxon>
        <taxon>Canalipalpata</taxon>
        <taxon>Terebellida</taxon>
        <taxon>Terebelliformia</taxon>
        <taxon>Alvinellidae</taxon>
        <taxon>Paralvinella</taxon>
    </lineage>
</organism>
<dbReference type="AlphaFoldDB" id="A0AAD9KDF1"/>
<dbReference type="Pfam" id="PF00092">
    <property type="entry name" value="VWA"/>
    <property type="match status" value="1"/>
</dbReference>